<protein>
    <submittedName>
        <fullName evidence="1">Uncharacterized protein</fullName>
    </submittedName>
</protein>
<dbReference type="Proteomes" id="UP000467637">
    <property type="component" value="Unassembled WGS sequence"/>
</dbReference>
<evidence type="ECO:0000313" key="2">
    <source>
        <dbReference type="Proteomes" id="UP000467637"/>
    </source>
</evidence>
<keyword evidence="2" id="KW-1185">Reference proteome</keyword>
<reference evidence="1 2" key="1">
    <citation type="submission" date="2019-12" db="EMBL/GenBank/DDBJ databases">
        <authorList>
            <person name="Huq M.A."/>
        </authorList>
    </citation>
    <scope>NUCLEOTIDE SEQUENCE [LARGE SCALE GENOMIC DNA]</scope>
    <source>
        <strain evidence="1 2">MAH-34</strain>
    </source>
</reference>
<evidence type="ECO:0000313" key="1">
    <source>
        <dbReference type="EMBL" id="MVQ38071.1"/>
    </source>
</evidence>
<accession>A0ABW9UFE0</accession>
<gene>
    <name evidence="1" type="ORF">GON05_25935</name>
</gene>
<comment type="caution">
    <text evidence="1">The sequence shown here is derived from an EMBL/GenBank/DDBJ whole genome shotgun (WGS) entry which is preliminary data.</text>
</comment>
<sequence>MKVNLVDGLLQTSITINYKGQTLTIDKMVIDTDASHTHPIQSFFSNSPLTIESYSNRSE</sequence>
<proteinExistence type="predicted"/>
<dbReference type="RefSeq" id="WP_157323130.1">
    <property type="nucleotide sequence ID" value="NZ_WSEM01000020.1"/>
</dbReference>
<dbReference type="EMBL" id="WSEM01000020">
    <property type="protein sequence ID" value="MVQ38071.1"/>
    <property type="molecule type" value="Genomic_DNA"/>
</dbReference>
<name>A0ABW9UFE0_9BACL</name>
<organism evidence="1 2">
    <name type="scientific">Paenibacillus anseongense</name>
    <dbReference type="NCBI Taxonomy" id="2682845"/>
    <lineage>
        <taxon>Bacteria</taxon>
        <taxon>Bacillati</taxon>
        <taxon>Bacillota</taxon>
        <taxon>Bacilli</taxon>
        <taxon>Bacillales</taxon>
        <taxon>Paenibacillaceae</taxon>
        <taxon>Paenibacillus</taxon>
    </lineage>
</organism>